<name>A0A9K3N155_HELAN</name>
<evidence type="ECO:0000313" key="2">
    <source>
        <dbReference type="Proteomes" id="UP000215914"/>
    </source>
</evidence>
<dbReference type="EMBL" id="MNCJ02000326">
    <property type="protein sequence ID" value="KAF5783095.1"/>
    <property type="molecule type" value="Genomic_DNA"/>
</dbReference>
<evidence type="ECO:0000313" key="1">
    <source>
        <dbReference type="EMBL" id="KAF5783095.1"/>
    </source>
</evidence>
<gene>
    <name evidence="1" type="ORF">HanXRQr2_Chr11g0503931</name>
</gene>
<proteinExistence type="predicted"/>
<keyword evidence="2" id="KW-1185">Reference proteome</keyword>
<sequence length="52" mass="6015">MNGTFKLTSDNLKAAVWQSNFGLAPWIPAIFPFCKYQHTFSNFTIFFNIKNP</sequence>
<dbReference type="Gramene" id="mRNA:HanXRQr2_Chr11g0503931">
    <property type="protein sequence ID" value="CDS:HanXRQr2_Chr11g0503931.1"/>
    <property type="gene ID" value="HanXRQr2_Chr11g0503931"/>
</dbReference>
<reference evidence="1" key="2">
    <citation type="submission" date="2020-06" db="EMBL/GenBank/DDBJ databases">
        <title>Helianthus annuus Genome sequencing and assembly Release 2.</title>
        <authorList>
            <person name="Gouzy J."/>
            <person name="Langlade N."/>
            <person name="Munos S."/>
        </authorList>
    </citation>
    <scope>NUCLEOTIDE SEQUENCE</scope>
    <source>
        <tissue evidence="1">Leaves</tissue>
    </source>
</reference>
<dbReference type="Proteomes" id="UP000215914">
    <property type="component" value="Unassembled WGS sequence"/>
</dbReference>
<dbReference type="AlphaFoldDB" id="A0A9K3N155"/>
<protein>
    <submittedName>
        <fullName evidence="1">Uncharacterized protein</fullName>
    </submittedName>
</protein>
<reference evidence="1" key="1">
    <citation type="journal article" date="2017" name="Nature">
        <title>The sunflower genome provides insights into oil metabolism, flowering and Asterid evolution.</title>
        <authorList>
            <person name="Badouin H."/>
            <person name="Gouzy J."/>
            <person name="Grassa C.J."/>
            <person name="Murat F."/>
            <person name="Staton S.E."/>
            <person name="Cottret L."/>
            <person name="Lelandais-Briere C."/>
            <person name="Owens G.L."/>
            <person name="Carrere S."/>
            <person name="Mayjonade B."/>
            <person name="Legrand L."/>
            <person name="Gill N."/>
            <person name="Kane N.C."/>
            <person name="Bowers J.E."/>
            <person name="Hubner S."/>
            <person name="Bellec A."/>
            <person name="Berard A."/>
            <person name="Berges H."/>
            <person name="Blanchet N."/>
            <person name="Boniface M.C."/>
            <person name="Brunel D."/>
            <person name="Catrice O."/>
            <person name="Chaidir N."/>
            <person name="Claudel C."/>
            <person name="Donnadieu C."/>
            <person name="Faraut T."/>
            <person name="Fievet G."/>
            <person name="Helmstetter N."/>
            <person name="King M."/>
            <person name="Knapp S.J."/>
            <person name="Lai Z."/>
            <person name="Le Paslier M.C."/>
            <person name="Lippi Y."/>
            <person name="Lorenzon L."/>
            <person name="Mandel J.R."/>
            <person name="Marage G."/>
            <person name="Marchand G."/>
            <person name="Marquand E."/>
            <person name="Bret-Mestries E."/>
            <person name="Morien E."/>
            <person name="Nambeesan S."/>
            <person name="Nguyen T."/>
            <person name="Pegot-Espagnet P."/>
            <person name="Pouilly N."/>
            <person name="Raftis F."/>
            <person name="Sallet E."/>
            <person name="Schiex T."/>
            <person name="Thomas J."/>
            <person name="Vandecasteele C."/>
            <person name="Vares D."/>
            <person name="Vear F."/>
            <person name="Vautrin S."/>
            <person name="Crespi M."/>
            <person name="Mangin B."/>
            <person name="Burke J.M."/>
            <person name="Salse J."/>
            <person name="Munos S."/>
            <person name="Vincourt P."/>
            <person name="Rieseberg L.H."/>
            <person name="Langlade N.B."/>
        </authorList>
    </citation>
    <scope>NUCLEOTIDE SEQUENCE</scope>
    <source>
        <tissue evidence="1">Leaves</tissue>
    </source>
</reference>
<comment type="caution">
    <text evidence="1">The sequence shown here is derived from an EMBL/GenBank/DDBJ whole genome shotgun (WGS) entry which is preliminary data.</text>
</comment>
<accession>A0A9K3N155</accession>
<organism evidence="1 2">
    <name type="scientific">Helianthus annuus</name>
    <name type="common">Common sunflower</name>
    <dbReference type="NCBI Taxonomy" id="4232"/>
    <lineage>
        <taxon>Eukaryota</taxon>
        <taxon>Viridiplantae</taxon>
        <taxon>Streptophyta</taxon>
        <taxon>Embryophyta</taxon>
        <taxon>Tracheophyta</taxon>
        <taxon>Spermatophyta</taxon>
        <taxon>Magnoliopsida</taxon>
        <taxon>eudicotyledons</taxon>
        <taxon>Gunneridae</taxon>
        <taxon>Pentapetalae</taxon>
        <taxon>asterids</taxon>
        <taxon>campanulids</taxon>
        <taxon>Asterales</taxon>
        <taxon>Asteraceae</taxon>
        <taxon>Asteroideae</taxon>
        <taxon>Heliantheae alliance</taxon>
        <taxon>Heliantheae</taxon>
        <taxon>Helianthus</taxon>
    </lineage>
</organism>